<dbReference type="EMBL" id="AZBU02000008">
    <property type="protein sequence ID" value="TKR68562.1"/>
    <property type="molecule type" value="Genomic_DNA"/>
</dbReference>
<reference evidence="1 2" key="1">
    <citation type="journal article" date="2015" name="Genome Biol.">
        <title>Comparative genomics of Steinernema reveals deeply conserved gene regulatory networks.</title>
        <authorList>
            <person name="Dillman A.R."/>
            <person name="Macchietto M."/>
            <person name="Porter C.F."/>
            <person name="Rogers A."/>
            <person name="Williams B."/>
            <person name="Antoshechkin I."/>
            <person name="Lee M.M."/>
            <person name="Goodwin Z."/>
            <person name="Lu X."/>
            <person name="Lewis E.E."/>
            <person name="Goodrich-Blair H."/>
            <person name="Stock S.P."/>
            <person name="Adams B.J."/>
            <person name="Sternberg P.W."/>
            <person name="Mortazavi A."/>
        </authorList>
    </citation>
    <scope>NUCLEOTIDE SEQUENCE [LARGE SCALE GENOMIC DNA]</scope>
    <source>
        <strain evidence="1 2">ALL</strain>
    </source>
</reference>
<proteinExistence type="predicted"/>
<evidence type="ECO:0000313" key="2">
    <source>
        <dbReference type="Proteomes" id="UP000298663"/>
    </source>
</evidence>
<name>A0A4U5MHB1_STECR</name>
<sequence length="160" mass="18258">MCITLRTLQAITVKTHLHNPIYYRRTIQTCSPHVLCVTSTFSTMTDFHFKFCWADLSVGDTVRETKITSGLKWTVSVGRAVGETRMMVCFEHQYFHQALAWNRINWAISGNIEGESESQFFSQGVADISHGYTAHDYVEFCPRVPSDKTITVDVTLKVEK</sequence>
<accession>A0A4U5MHB1</accession>
<protein>
    <submittedName>
        <fullName evidence="1">Uncharacterized protein</fullName>
    </submittedName>
</protein>
<gene>
    <name evidence="1" type="ORF">L596_024526</name>
</gene>
<dbReference type="AlphaFoldDB" id="A0A4U5MHB1"/>
<comment type="caution">
    <text evidence="1">The sequence shown here is derived from an EMBL/GenBank/DDBJ whole genome shotgun (WGS) entry which is preliminary data.</text>
</comment>
<evidence type="ECO:0000313" key="1">
    <source>
        <dbReference type="EMBL" id="TKR68562.1"/>
    </source>
</evidence>
<organism evidence="1 2">
    <name type="scientific">Steinernema carpocapsae</name>
    <name type="common">Entomopathogenic nematode</name>
    <dbReference type="NCBI Taxonomy" id="34508"/>
    <lineage>
        <taxon>Eukaryota</taxon>
        <taxon>Metazoa</taxon>
        <taxon>Ecdysozoa</taxon>
        <taxon>Nematoda</taxon>
        <taxon>Chromadorea</taxon>
        <taxon>Rhabditida</taxon>
        <taxon>Tylenchina</taxon>
        <taxon>Panagrolaimomorpha</taxon>
        <taxon>Strongyloidoidea</taxon>
        <taxon>Steinernematidae</taxon>
        <taxon>Steinernema</taxon>
    </lineage>
</organism>
<dbReference type="Proteomes" id="UP000298663">
    <property type="component" value="Unassembled WGS sequence"/>
</dbReference>
<reference evidence="1 2" key="2">
    <citation type="journal article" date="2019" name="G3 (Bethesda)">
        <title>Hybrid Assembly of the Genome of the Entomopathogenic Nematode Steinernema carpocapsae Identifies the X-Chromosome.</title>
        <authorList>
            <person name="Serra L."/>
            <person name="Macchietto M."/>
            <person name="Macias-Munoz A."/>
            <person name="McGill C.J."/>
            <person name="Rodriguez I.M."/>
            <person name="Rodriguez B."/>
            <person name="Murad R."/>
            <person name="Mortazavi A."/>
        </authorList>
    </citation>
    <scope>NUCLEOTIDE SEQUENCE [LARGE SCALE GENOMIC DNA]</scope>
    <source>
        <strain evidence="1 2">ALL</strain>
    </source>
</reference>
<keyword evidence="2" id="KW-1185">Reference proteome</keyword>